<organism evidence="1 2">
    <name type="scientific">Actinomadura rubrisoli</name>
    <dbReference type="NCBI Taxonomy" id="2530368"/>
    <lineage>
        <taxon>Bacteria</taxon>
        <taxon>Bacillati</taxon>
        <taxon>Actinomycetota</taxon>
        <taxon>Actinomycetes</taxon>
        <taxon>Streptosporangiales</taxon>
        <taxon>Thermomonosporaceae</taxon>
        <taxon>Actinomadura</taxon>
    </lineage>
</organism>
<reference evidence="1 2" key="1">
    <citation type="submission" date="2019-03" db="EMBL/GenBank/DDBJ databases">
        <title>Draft genome sequences of novel Actinobacteria.</title>
        <authorList>
            <person name="Sahin N."/>
            <person name="Ay H."/>
            <person name="Saygin H."/>
        </authorList>
    </citation>
    <scope>NUCLEOTIDE SEQUENCE [LARGE SCALE GENOMIC DNA]</scope>
    <source>
        <strain evidence="1 2">H3C3</strain>
    </source>
</reference>
<protein>
    <submittedName>
        <fullName evidence="1">Uncharacterized protein</fullName>
    </submittedName>
</protein>
<keyword evidence="2" id="KW-1185">Reference proteome</keyword>
<dbReference type="EMBL" id="SMKU01000002">
    <property type="protein sequence ID" value="TDD97582.1"/>
    <property type="molecule type" value="Genomic_DNA"/>
</dbReference>
<dbReference type="Proteomes" id="UP000294513">
    <property type="component" value="Unassembled WGS sequence"/>
</dbReference>
<accession>A0A4R5CJJ4</accession>
<dbReference type="OrthoDB" id="9780943at2"/>
<evidence type="ECO:0000313" key="1">
    <source>
        <dbReference type="EMBL" id="TDD97582.1"/>
    </source>
</evidence>
<dbReference type="RefSeq" id="WP_131888744.1">
    <property type="nucleotide sequence ID" value="NZ_SMKU01000002.1"/>
</dbReference>
<comment type="caution">
    <text evidence="1">The sequence shown here is derived from an EMBL/GenBank/DDBJ whole genome shotgun (WGS) entry which is preliminary data.</text>
</comment>
<evidence type="ECO:0000313" key="2">
    <source>
        <dbReference type="Proteomes" id="UP000294513"/>
    </source>
</evidence>
<gene>
    <name evidence="1" type="ORF">E1298_00700</name>
</gene>
<dbReference type="AlphaFoldDB" id="A0A4R5CJJ4"/>
<sequence>MARDQLLAVIDDIRTRVANGDSFEGSIEYLMPENPGGGVDFDVRAGYRIGNSMGQGGFRLIAAPEADDTIHADTTGGAP</sequence>
<name>A0A4R5CJJ4_9ACTN</name>
<proteinExistence type="predicted"/>